<reference evidence="14" key="1">
    <citation type="submission" date="2016-11" db="EMBL/GenBank/DDBJ databases">
        <authorList>
            <person name="Shukria A."/>
            <person name="Stevens D.C."/>
        </authorList>
    </citation>
    <scope>NUCLEOTIDE SEQUENCE [LARGE SCALE GENOMIC DNA]</scope>
    <source>
        <strain evidence="14">Cbfe23</strain>
    </source>
</reference>
<keyword evidence="10" id="KW-0472">Membrane</keyword>
<evidence type="ECO:0000256" key="1">
    <source>
        <dbReference type="ARBA" id="ARBA00000085"/>
    </source>
</evidence>
<evidence type="ECO:0000256" key="6">
    <source>
        <dbReference type="ARBA" id="ARBA00022741"/>
    </source>
</evidence>
<organism evidence="13 14">
    <name type="scientific">Cystobacter ferrugineus</name>
    <dbReference type="NCBI Taxonomy" id="83449"/>
    <lineage>
        <taxon>Bacteria</taxon>
        <taxon>Pseudomonadati</taxon>
        <taxon>Myxococcota</taxon>
        <taxon>Myxococcia</taxon>
        <taxon>Myxococcales</taxon>
        <taxon>Cystobacterineae</taxon>
        <taxon>Archangiaceae</taxon>
        <taxon>Cystobacter</taxon>
    </lineage>
</organism>
<keyword evidence="14" id="KW-1185">Reference proteome</keyword>
<evidence type="ECO:0000256" key="10">
    <source>
        <dbReference type="SAM" id="Phobius"/>
    </source>
</evidence>
<evidence type="ECO:0000256" key="3">
    <source>
        <dbReference type="ARBA" id="ARBA00012438"/>
    </source>
</evidence>
<evidence type="ECO:0000259" key="12">
    <source>
        <dbReference type="PROSITE" id="PS50885"/>
    </source>
</evidence>
<evidence type="ECO:0000256" key="2">
    <source>
        <dbReference type="ARBA" id="ARBA00004370"/>
    </source>
</evidence>
<dbReference type="AlphaFoldDB" id="A0A1L9BKZ0"/>
<keyword evidence="4" id="KW-0597">Phosphoprotein</keyword>
<comment type="caution">
    <text evidence="13">The sequence shown here is derived from an EMBL/GenBank/DDBJ whole genome shotgun (WGS) entry which is preliminary data.</text>
</comment>
<dbReference type="Gene3D" id="1.10.287.130">
    <property type="match status" value="1"/>
</dbReference>
<evidence type="ECO:0000256" key="8">
    <source>
        <dbReference type="ARBA" id="ARBA00022840"/>
    </source>
</evidence>
<feature type="coiled-coil region" evidence="9">
    <location>
        <begin position="414"/>
        <end position="455"/>
    </location>
</feature>
<name>A0A1L9BKZ0_9BACT</name>
<keyword evidence="7 13" id="KW-0418">Kinase</keyword>
<dbReference type="SMART" id="SM00304">
    <property type="entry name" value="HAMP"/>
    <property type="match status" value="1"/>
</dbReference>
<dbReference type="InterPro" id="IPR050980">
    <property type="entry name" value="2C_sensor_his_kinase"/>
</dbReference>
<evidence type="ECO:0000256" key="9">
    <source>
        <dbReference type="SAM" id="Coils"/>
    </source>
</evidence>
<comment type="subcellular location">
    <subcellularLocation>
        <location evidence="2">Membrane</location>
    </subcellularLocation>
</comment>
<dbReference type="InterPro" id="IPR005467">
    <property type="entry name" value="His_kinase_dom"/>
</dbReference>
<keyword evidence="10" id="KW-1133">Transmembrane helix</keyword>
<dbReference type="Pfam" id="PF00672">
    <property type="entry name" value="HAMP"/>
    <property type="match status" value="1"/>
</dbReference>
<dbReference type="Gene3D" id="3.30.450.20">
    <property type="entry name" value="PAS domain"/>
    <property type="match status" value="2"/>
</dbReference>
<dbReference type="CDD" id="cd06225">
    <property type="entry name" value="HAMP"/>
    <property type="match status" value="1"/>
</dbReference>
<keyword evidence="6" id="KW-0547">Nucleotide-binding</keyword>
<evidence type="ECO:0000256" key="4">
    <source>
        <dbReference type="ARBA" id="ARBA00022553"/>
    </source>
</evidence>
<feature type="transmembrane region" description="Helical" evidence="10">
    <location>
        <begin position="348"/>
        <end position="368"/>
    </location>
</feature>
<dbReference type="Gene3D" id="3.30.565.10">
    <property type="entry name" value="Histidine kinase-like ATPase, C-terminal domain"/>
    <property type="match status" value="1"/>
</dbReference>
<dbReference type="GO" id="GO:0005524">
    <property type="term" value="F:ATP binding"/>
    <property type="evidence" value="ECO:0007669"/>
    <property type="project" value="UniProtKB-KW"/>
</dbReference>
<gene>
    <name evidence="13" type="ORF">BON30_01590</name>
</gene>
<evidence type="ECO:0000256" key="7">
    <source>
        <dbReference type="ARBA" id="ARBA00022777"/>
    </source>
</evidence>
<dbReference type="EC" id="2.7.13.3" evidence="3"/>
<sequence>MAGRIGVVIALTTLVSYLHILRTMRDESLEHLARHVEERGQREQAIFVLVEEAHALIKQSFEERLQAGSQEAPTSRFHGMFELRPDGTIRTRPQGFDGARVPGVWVAPGVKVDAAFQRRLLAAYDVIAQYGPAYRTRNANTYIMLTEGVNVLYWPEVPNWTLEAAPDYPLLSSEYSIIVRPQENPQRRMAWTRSYKDDVSGKWLISAVTPVDQDGQHVATLGNDVIVDELLSRTLIDHLPGAHNLIFRDDGQLVAHPDIKLDSTTGGYDILAARPEGSRPGLATAAQQAHLRSIFDAVKRREPGQTVVELPEYGEYIAVARLQGPGWNFVTVLPESVVTSKAIEAARYVLVFGLVSLLVELLIMFWVLRDQISRPLQTFTQATAQVTAGDFGVSLESSREDELGQLARSFELMAREVRQREEALRQANEGLEQRVEERTRELKDVHQQLMRAARQAGMAEIATNVLHNVGNVLNSVYTAAQLARERMSGMKLEHVGRVAHMLQEHQGELTTFVTQDARGRHLLPFLDKLGQNLLDERGNMLELLGDIGRYTEHIGDIVKVQQSHARMPRLQEPVSLAELVEDALRINAAGLSRHQVKVERQFAPLPSVHTDKHKVLMILVNLFSNAKYAMDVVPPEERRLAVTLELAAADRVRIEVRDTGMGIAPEQLTRIFQYGFTTRQEGHGFGLHSSSLAAQEMGGSLTVHSEGAGQGATFVLELPLNSAGLAHAP</sequence>
<dbReference type="Gene3D" id="6.10.340.10">
    <property type="match status" value="1"/>
</dbReference>
<dbReference type="Pfam" id="PF02518">
    <property type="entry name" value="HATPase_c"/>
    <property type="match status" value="1"/>
</dbReference>
<dbReference type="RefSeq" id="WP_071896948.1">
    <property type="nucleotide sequence ID" value="NZ_MPIN01000001.1"/>
</dbReference>
<dbReference type="PRINTS" id="PR00344">
    <property type="entry name" value="BCTRLSENSOR"/>
</dbReference>
<dbReference type="GO" id="GO:0016020">
    <property type="term" value="C:membrane"/>
    <property type="evidence" value="ECO:0007669"/>
    <property type="project" value="UniProtKB-SubCell"/>
</dbReference>
<proteinExistence type="predicted"/>
<accession>A0A1L9BKZ0</accession>
<evidence type="ECO:0000259" key="11">
    <source>
        <dbReference type="PROSITE" id="PS50109"/>
    </source>
</evidence>
<keyword evidence="5" id="KW-0808">Transferase</keyword>
<evidence type="ECO:0000313" key="14">
    <source>
        <dbReference type="Proteomes" id="UP000182229"/>
    </source>
</evidence>
<dbReference type="SUPFAM" id="SSF55874">
    <property type="entry name" value="ATPase domain of HSP90 chaperone/DNA topoisomerase II/histidine kinase"/>
    <property type="match status" value="1"/>
</dbReference>
<dbReference type="Proteomes" id="UP000182229">
    <property type="component" value="Unassembled WGS sequence"/>
</dbReference>
<dbReference type="InterPro" id="IPR036890">
    <property type="entry name" value="HATPase_C_sf"/>
</dbReference>
<dbReference type="STRING" id="83449.BON30_01590"/>
<dbReference type="SMART" id="SM00387">
    <property type="entry name" value="HATPase_c"/>
    <property type="match status" value="1"/>
</dbReference>
<dbReference type="GO" id="GO:0004673">
    <property type="term" value="F:protein histidine kinase activity"/>
    <property type="evidence" value="ECO:0007669"/>
    <property type="project" value="UniProtKB-EC"/>
</dbReference>
<dbReference type="InterPro" id="IPR004358">
    <property type="entry name" value="Sig_transdc_His_kin-like_C"/>
</dbReference>
<comment type="catalytic activity">
    <reaction evidence="1">
        <text>ATP + protein L-histidine = ADP + protein N-phospho-L-histidine.</text>
        <dbReference type="EC" id="2.7.13.3"/>
    </reaction>
</comment>
<dbReference type="PROSITE" id="PS50885">
    <property type="entry name" value="HAMP"/>
    <property type="match status" value="1"/>
</dbReference>
<keyword evidence="9" id="KW-0175">Coiled coil</keyword>
<evidence type="ECO:0000313" key="13">
    <source>
        <dbReference type="EMBL" id="OJH42856.1"/>
    </source>
</evidence>
<evidence type="ECO:0000256" key="5">
    <source>
        <dbReference type="ARBA" id="ARBA00022679"/>
    </source>
</evidence>
<dbReference type="InterPro" id="IPR003660">
    <property type="entry name" value="HAMP_dom"/>
</dbReference>
<reference evidence="13 14" key="2">
    <citation type="submission" date="2016-12" db="EMBL/GenBank/DDBJ databases">
        <title>Draft Genome Sequence of Cystobacter ferrugineus Strain Cbfe23.</title>
        <authorList>
            <person name="Akbar S."/>
            <person name="Dowd S.E."/>
            <person name="Stevens D.C."/>
        </authorList>
    </citation>
    <scope>NUCLEOTIDE SEQUENCE [LARGE SCALE GENOMIC DNA]</scope>
    <source>
        <strain evidence="13 14">Cbfe23</strain>
    </source>
</reference>
<dbReference type="OrthoDB" id="8572793at2"/>
<dbReference type="CDD" id="cd18774">
    <property type="entry name" value="PDC2_HK_sensor"/>
    <property type="match status" value="1"/>
</dbReference>
<keyword evidence="10" id="KW-0812">Transmembrane</keyword>
<protein>
    <recommendedName>
        <fullName evidence="3">histidine kinase</fullName>
        <ecNumber evidence="3">2.7.13.3</ecNumber>
    </recommendedName>
</protein>
<dbReference type="GO" id="GO:0007165">
    <property type="term" value="P:signal transduction"/>
    <property type="evidence" value="ECO:0007669"/>
    <property type="project" value="InterPro"/>
</dbReference>
<dbReference type="PROSITE" id="PS50109">
    <property type="entry name" value="HIS_KIN"/>
    <property type="match status" value="1"/>
</dbReference>
<dbReference type="PANTHER" id="PTHR44936">
    <property type="entry name" value="SENSOR PROTEIN CREC"/>
    <property type="match status" value="1"/>
</dbReference>
<dbReference type="SUPFAM" id="SSF158472">
    <property type="entry name" value="HAMP domain-like"/>
    <property type="match status" value="1"/>
</dbReference>
<feature type="domain" description="HAMP" evidence="12">
    <location>
        <begin position="370"/>
        <end position="422"/>
    </location>
</feature>
<feature type="domain" description="Histidine kinase" evidence="11">
    <location>
        <begin position="497"/>
        <end position="722"/>
    </location>
</feature>
<dbReference type="InterPro" id="IPR003594">
    <property type="entry name" value="HATPase_dom"/>
</dbReference>
<dbReference type="PANTHER" id="PTHR44936:SF10">
    <property type="entry name" value="SENSOR PROTEIN RSTB"/>
    <property type="match status" value="1"/>
</dbReference>
<dbReference type="EMBL" id="MPIN01000001">
    <property type="protein sequence ID" value="OJH42856.1"/>
    <property type="molecule type" value="Genomic_DNA"/>
</dbReference>
<keyword evidence="8" id="KW-0067">ATP-binding</keyword>